<organism evidence="3 4">
    <name type="scientific">Daphnia magna</name>
    <dbReference type="NCBI Taxonomy" id="35525"/>
    <lineage>
        <taxon>Eukaryota</taxon>
        <taxon>Metazoa</taxon>
        <taxon>Ecdysozoa</taxon>
        <taxon>Arthropoda</taxon>
        <taxon>Crustacea</taxon>
        <taxon>Branchiopoda</taxon>
        <taxon>Diplostraca</taxon>
        <taxon>Cladocera</taxon>
        <taxon>Anomopoda</taxon>
        <taxon>Daphniidae</taxon>
        <taxon>Daphnia</taxon>
    </lineage>
</organism>
<evidence type="ECO:0000313" key="4">
    <source>
        <dbReference type="Proteomes" id="UP001234178"/>
    </source>
</evidence>
<dbReference type="Proteomes" id="UP001234178">
    <property type="component" value="Unassembled WGS sequence"/>
</dbReference>
<sequence>MEDCDAYWIKCKDELKTLITSNDPLVQSPISVGNCSKVTNKGQSFEYTSDFPIKPFNSNESTNTTSIWDTFEHTGQLMAKDRTGLHSLASDRKCLTLKVGCLSLGHCHGSSRKQGDPFHTGRDQIHTTSKSLRSTSSMIWPLPQRIH</sequence>
<dbReference type="EMBL" id="JAOYFB010000021">
    <property type="protein sequence ID" value="KAK4017804.1"/>
    <property type="molecule type" value="Genomic_DNA"/>
</dbReference>
<proteinExistence type="predicted"/>
<feature type="region of interest" description="Disordered" evidence="1">
    <location>
        <begin position="108"/>
        <end position="132"/>
    </location>
</feature>
<protein>
    <submittedName>
        <fullName evidence="3">Uncharacterized protein</fullName>
    </submittedName>
</protein>
<name>A0ABQ9ZY28_9CRUS</name>
<feature type="compositionally biased region" description="Basic and acidic residues" evidence="1">
    <location>
        <begin position="113"/>
        <end position="125"/>
    </location>
</feature>
<comment type="caution">
    <text evidence="3">The sequence shown here is derived from an EMBL/GenBank/DDBJ whole genome shotgun (WGS) entry which is preliminary data.</text>
</comment>
<reference evidence="3 4" key="1">
    <citation type="journal article" date="2023" name="Nucleic Acids Res.">
        <title>The hologenome of Daphnia magna reveals possible DNA methylation and microbiome-mediated evolution of the host genome.</title>
        <authorList>
            <person name="Chaturvedi A."/>
            <person name="Li X."/>
            <person name="Dhandapani V."/>
            <person name="Marshall H."/>
            <person name="Kissane S."/>
            <person name="Cuenca-Cambronero M."/>
            <person name="Asole G."/>
            <person name="Calvet F."/>
            <person name="Ruiz-Romero M."/>
            <person name="Marangio P."/>
            <person name="Guigo R."/>
            <person name="Rago D."/>
            <person name="Mirbahai L."/>
            <person name="Eastwood N."/>
            <person name="Colbourne J.K."/>
            <person name="Zhou J."/>
            <person name="Mallon E."/>
            <person name="Orsini L."/>
        </authorList>
    </citation>
    <scope>NUCLEOTIDE SEQUENCE [LARGE SCALE GENOMIC DNA]</scope>
    <source>
        <strain evidence="3">LRV0_1</strain>
    </source>
</reference>
<evidence type="ECO:0000256" key="1">
    <source>
        <dbReference type="SAM" id="MobiDB-lite"/>
    </source>
</evidence>
<dbReference type="EMBL" id="JAOYFB010000003">
    <property type="protein sequence ID" value="KAK4009344.1"/>
    <property type="molecule type" value="Genomic_DNA"/>
</dbReference>
<keyword evidence="4" id="KW-1185">Reference proteome</keyword>
<evidence type="ECO:0000313" key="3">
    <source>
        <dbReference type="EMBL" id="KAK4017804.1"/>
    </source>
</evidence>
<gene>
    <name evidence="2" type="ORF">OUZ56_018461</name>
    <name evidence="3" type="ORF">OUZ56_033623</name>
</gene>
<evidence type="ECO:0000313" key="2">
    <source>
        <dbReference type="EMBL" id="KAK4009344.1"/>
    </source>
</evidence>
<accession>A0ABQ9ZY28</accession>